<dbReference type="EMBL" id="LR899010">
    <property type="protein sequence ID" value="CAD7081203.1"/>
    <property type="molecule type" value="Genomic_DNA"/>
</dbReference>
<sequence length="290" mass="34033">MHLGDEFKVSKEEREKRREFRKIWQNVIVRIREKNFKYVLQRQAPGKICFGSGVERECLPIKGPAKTSLMRRFIPDNLVGPGPMKYDFKSTLLKKYPNKAGYGGLAYNEPRSPKTIASQYPAVGTYDVSPVREVKYAAKPFNIGAKLAKKRPFLTPAPGTYNFRKRNITVDEGFGKHRLNYSAVRTICTPINHARCCICEEMPLGDYWRHWTNEQDMCRPCMVKERRTANMSKPKSKKMKRLAELDKFIRVRYCDYYHEHSGTKAAIKFLSNHHLKMKFRCEDYLNMFYY</sequence>
<accession>A0A7R8UID6</accession>
<keyword evidence="2" id="KW-1185">Reference proteome</keyword>
<reference evidence="1 2" key="1">
    <citation type="submission" date="2020-11" db="EMBL/GenBank/DDBJ databases">
        <authorList>
            <person name="Wallbank WR R."/>
            <person name="Pardo Diaz C."/>
            <person name="Kozak K."/>
            <person name="Martin S."/>
            <person name="Jiggins C."/>
            <person name="Moest M."/>
            <person name="Warren A I."/>
            <person name="Generalovic N T."/>
            <person name="Byers J.R.P. K."/>
            <person name="Montejo-Kovacevich G."/>
            <person name="Yen C E."/>
        </authorList>
    </citation>
    <scope>NUCLEOTIDE SEQUENCE [LARGE SCALE GENOMIC DNA]</scope>
</reference>
<name>A0A7R8UID6_HERIL</name>
<protein>
    <submittedName>
        <fullName evidence="1">Uncharacterized protein</fullName>
    </submittedName>
</protein>
<dbReference type="Proteomes" id="UP000594454">
    <property type="component" value="Chromosome 2"/>
</dbReference>
<proteinExistence type="predicted"/>
<dbReference type="OrthoDB" id="8189408at2759"/>
<dbReference type="InParanoid" id="A0A7R8UID6"/>
<gene>
    <name evidence="1" type="ORF">HERILL_LOCUS4323</name>
</gene>
<evidence type="ECO:0000313" key="1">
    <source>
        <dbReference type="EMBL" id="CAD7081203.1"/>
    </source>
</evidence>
<organism evidence="1 2">
    <name type="scientific">Hermetia illucens</name>
    <name type="common">Black soldier fly</name>
    <dbReference type="NCBI Taxonomy" id="343691"/>
    <lineage>
        <taxon>Eukaryota</taxon>
        <taxon>Metazoa</taxon>
        <taxon>Ecdysozoa</taxon>
        <taxon>Arthropoda</taxon>
        <taxon>Hexapoda</taxon>
        <taxon>Insecta</taxon>
        <taxon>Pterygota</taxon>
        <taxon>Neoptera</taxon>
        <taxon>Endopterygota</taxon>
        <taxon>Diptera</taxon>
        <taxon>Brachycera</taxon>
        <taxon>Stratiomyomorpha</taxon>
        <taxon>Stratiomyidae</taxon>
        <taxon>Hermetiinae</taxon>
        <taxon>Hermetia</taxon>
    </lineage>
</organism>
<dbReference type="AlphaFoldDB" id="A0A7R8UID6"/>
<evidence type="ECO:0000313" key="2">
    <source>
        <dbReference type="Proteomes" id="UP000594454"/>
    </source>
</evidence>